<dbReference type="PANTHER" id="PTHR34136">
    <property type="match status" value="1"/>
</dbReference>
<dbReference type="EMBL" id="JACTAG010000001">
    <property type="protein sequence ID" value="MBD3662392.1"/>
    <property type="molecule type" value="Genomic_DNA"/>
</dbReference>
<protein>
    <submittedName>
        <fullName evidence="3">WecB/TagA/CpsF family glycosyltransferase</fullName>
    </submittedName>
</protein>
<keyword evidence="2" id="KW-0808">Transferase</keyword>
<dbReference type="Pfam" id="PF03808">
    <property type="entry name" value="Glyco_tran_WecG"/>
    <property type="match status" value="1"/>
</dbReference>
<sequence>MKFGTGSSEIAVNVPTRSALFHTLRDRLNRRDGFALATINLDHLTKLPVDPAFLKAYKAHNLVVADGRPIVWLARLAGTPVDLMPGSELIVPLCALCAELQVPVALVGSSDAALAGASKALTTRVPGLAVAYVSAPPYGFDPEGAEATAILSELAASGAGLCFIALGAPKQEIFAAFGRDKAPRVGFASIGAGLDFLSGHQVRAPKILRVLALEWLWRAAENPRRMVPRYAKCFAILPRLVAQALRQRIG</sequence>
<dbReference type="InterPro" id="IPR004629">
    <property type="entry name" value="WecG_TagA_CpsF"/>
</dbReference>
<dbReference type="RefSeq" id="WP_191073435.1">
    <property type="nucleotide sequence ID" value="NZ_JACTAG010000001.1"/>
</dbReference>
<dbReference type="AlphaFoldDB" id="A0A927HCB3"/>
<dbReference type="NCBIfam" id="TIGR00696">
    <property type="entry name" value="wecG_tagA_cpsF"/>
    <property type="match status" value="1"/>
</dbReference>
<keyword evidence="4" id="KW-1185">Reference proteome</keyword>
<dbReference type="Proteomes" id="UP000635142">
    <property type="component" value="Unassembled WGS sequence"/>
</dbReference>
<dbReference type="CDD" id="cd06533">
    <property type="entry name" value="Glyco_transf_WecG_TagA"/>
    <property type="match status" value="1"/>
</dbReference>
<gene>
    <name evidence="3" type="ORF">H9Q16_00500</name>
</gene>
<evidence type="ECO:0000313" key="3">
    <source>
        <dbReference type="EMBL" id="MBD3662392.1"/>
    </source>
</evidence>
<organism evidence="3 4">
    <name type="scientific">Sulfitobacter aestuariivivens</name>
    <dbReference type="NCBI Taxonomy" id="2766981"/>
    <lineage>
        <taxon>Bacteria</taxon>
        <taxon>Pseudomonadati</taxon>
        <taxon>Pseudomonadota</taxon>
        <taxon>Alphaproteobacteria</taxon>
        <taxon>Rhodobacterales</taxon>
        <taxon>Roseobacteraceae</taxon>
        <taxon>Sulfitobacter</taxon>
    </lineage>
</organism>
<keyword evidence="1" id="KW-0328">Glycosyltransferase</keyword>
<reference evidence="3" key="1">
    <citation type="submission" date="2020-08" db="EMBL/GenBank/DDBJ databases">
        <title>Sulfitobacter aestuariivivens sp. nov., isolated from a tidal flat.</title>
        <authorList>
            <person name="Park S."/>
            <person name="Yoon J.-H."/>
        </authorList>
    </citation>
    <scope>NUCLEOTIDE SEQUENCE</scope>
    <source>
        <strain evidence="3">TSTF-M16</strain>
    </source>
</reference>
<proteinExistence type="predicted"/>
<accession>A0A927HCB3</accession>
<evidence type="ECO:0000256" key="2">
    <source>
        <dbReference type="ARBA" id="ARBA00022679"/>
    </source>
</evidence>
<evidence type="ECO:0000256" key="1">
    <source>
        <dbReference type="ARBA" id="ARBA00022676"/>
    </source>
</evidence>
<dbReference type="PANTHER" id="PTHR34136:SF1">
    <property type="entry name" value="UDP-N-ACETYL-D-MANNOSAMINURONIC ACID TRANSFERASE"/>
    <property type="match status" value="1"/>
</dbReference>
<evidence type="ECO:0000313" key="4">
    <source>
        <dbReference type="Proteomes" id="UP000635142"/>
    </source>
</evidence>
<name>A0A927HCB3_9RHOB</name>
<comment type="caution">
    <text evidence="3">The sequence shown here is derived from an EMBL/GenBank/DDBJ whole genome shotgun (WGS) entry which is preliminary data.</text>
</comment>
<dbReference type="GO" id="GO:0016758">
    <property type="term" value="F:hexosyltransferase activity"/>
    <property type="evidence" value="ECO:0007669"/>
    <property type="project" value="TreeGrafter"/>
</dbReference>